<dbReference type="InterPro" id="IPR012795">
    <property type="entry name" value="tRNA_Ile_lys_synt_N"/>
</dbReference>
<dbReference type="SUPFAM" id="SSF82829">
    <property type="entry name" value="MesJ substrate recognition domain-like"/>
    <property type="match status" value="1"/>
</dbReference>
<evidence type="ECO:0000313" key="10">
    <source>
        <dbReference type="EMBL" id="MBI6872966.1"/>
    </source>
</evidence>
<dbReference type="InterPro" id="IPR014729">
    <property type="entry name" value="Rossmann-like_a/b/a_fold"/>
</dbReference>
<dbReference type="GO" id="GO:0006400">
    <property type="term" value="P:tRNA modification"/>
    <property type="evidence" value="ECO:0007669"/>
    <property type="project" value="UniProtKB-UniRule"/>
</dbReference>
<evidence type="ECO:0000256" key="5">
    <source>
        <dbReference type="ARBA" id="ARBA00022741"/>
    </source>
</evidence>
<gene>
    <name evidence="8 10" type="primary">tilS</name>
    <name evidence="10" type="ORF">I6U51_09660</name>
</gene>
<dbReference type="NCBIfam" id="TIGR02433">
    <property type="entry name" value="lysidine_TilS_C"/>
    <property type="match status" value="1"/>
</dbReference>
<evidence type="ECO:0000259" key="9">
    <source>
        <dbReference type="SMART" id="SM00977"/>
    </source>
</evidence>
<dbReference type="NCBIfam" id="TIGR02432">
    <property type="entry name" value="lysidine_TilS_N"/>
    <property type="match status" value="1"/>
</dbReference>
<dbReference type="InterPro" id="IPR020825">
    <property type="entry name" value="Phe-tRNA_synthase-like_B3/B4"/>
</dbReference>
<evidence type="ECO:0000256" key="8">
    <source>
        <dbReference type="HAMAP-Rule" id="MF_01161"/>
    </source>
</evidence>
<comment type="subcellular location">
    <subcellularLocation>
        <location evidence="1 8">Cytoplasm</location>
    </subcellularLocation>
</comment>
<feature type="binding site" evidence="8">
    <location>
        <begin position="26"/>
        <end position="31"/>
    </location>
    <ligand>
        <name>ATP</name>
        <dbReference type="ChEBI" id="CHEBI:30616"/>
    </ligand>
</feature>
<dbReference type="GO" id="GO:0032267">
    <property type="term" value="F:tRNA(Ile)-lysidine synthase activity"/>
    <property type="evidence" value="ECO:0007669"/>
    <property type="project" value="UniProtKB-EC"/>
</dbReference>
<comment type="function">
    <text evidence="8">Ligates lysine onto the cytidine present at position 34 of the AUA codon-specific tRNA(Ile) that contains the anticodon CAU, in an ATP-dependent manner. Cytidine is converted to lysidine, thus changing the amino acid specificity of the tRNA from methionine to isoleucine.</text>
</comment>
<keyword evidence="3 8" id="KW-0436">Ligase</keyword>
<dbReference type="SUPFAM" id="SSF52402">
    <property type="entry name" value="Adenine nucleotide alpha hydrolases-like"/>
    <property type="match status" value="1"/>
</dbReference>
<dbReference type="Gene3D" id="3.40.50.620">
    <property type="entry name" value="HUPs"/>
    <property type="match status" value="1"/>
</dbReference>
<evidence type="ECO:0000256" key="7">
    <source>
        <dbReference type="ARBA" id="ARBA00048539"/>
    </source>
</evidence>
<dbReference type="EC" id="6.3.4.19" evidence="8"/>
<dbReference type="PANTHER" id="PTHR43033:SF1">
    <property type="entry name" value="TRNA(ILE)-LYSIDINE SYNTHASE-RELATED"/>
    <property type="match status" value="1"/>
</dbReference>
<evidence type="ECO:0000256" key="2">
    <source>
        <dbReference type="ARBA" id="ARBA00022490"/>
    </source>
</evidence>
<evidence type="ECO:0000256" key="4">
    <source>
        <dbReference type="ARBA" id="ARBA00022694"/>
    </source>
</evidence>
<dbReference type="HAMAP" id="MF_01161">
    <property type="entry name" value="tRNA_Ile_lys_synt"/>
    <property type="match status" value="1"/>
</dbReference>
<dbReference type="Gene3D" id="1.20.59.20">
    <property type="match status" value="1"/>
</dbReference>
<dbReference type="EMBL" id="JAEEGB010000009">
    <property type="protein sequence ID" value="MBI6872966.1"/>
    <property type="molecule type" value="Genomic_DNA"/>
</dbReference>
<accession>A0A934I0T8</accession>
<comment type="catalytic activity">
    <reaction evidence="7 8">
        <text>cytidine(34) in tRNA(Ile2) + L-lysine + ATP = lysidine(34) in tRNA(Ile2) + AMP + diphosphate + H(+)</text>
        <dbReference type="Rhea" id="RHEA:43744"/>
        <dbReference type="Rhea" id="RHEA-COMP:10625"/>
        <dbReference type="Rhea" id="RHEA-COMP:10670"/>
        <dbReference type="ChEBI" id="CHEBI:15378"/>
        <dbReference type="ChEBI" id="CHEBI:30616"/>
        <dbReference type="ChEBI" id="CHEBI:32551"/>
        <dbReference type="ChEBI" id="CHEBI:33019"/>
        <dbReference type="ChEBI" id="CHEBI:82748"/>
        <dbReference type="ChEBI" id="CHEBI:83665"/>
        <dbReference type="ChEBI" id="CHEBI:456215"/>
        <dbReference type="EC" id="6.3.4.19"/>
    </reaction>
</comment>
<comment type="domain">
    <text evidence="8">The N-terminal region contains the highly conserved SGGXDS motif, predicted to be a P-loop motif involved in ATP binding.</text>
</comment>
<keyword evidence="4 8" id="KW-0819">tRNA processing</keyword>
<comment type="similarity">
    <text evidence="8">Belongs to the tRNA(Ile)-lysidine synthase family.</text>
</comment>
<dbReference type="SMART" id="SM00977">
    <property type="entry name" value="TilS_C"/>
    <property type="match status" value="1"/>
</dbReference>
<dbReference type="Proteomes" id="UP000622687">
    <property type="component" value="Unassembled WGS sequence"/>
</dbReference>
<comment type="caution">
    <text evidence="10">The sequence shown here is derived from an EMBL/GenBank/DDBJ whole genome shotgun (WGS) entry which is preliminary data.</text>
</comment>
<dbReference type="RefSeq" id="WP_211142440.1">
    <property type="nucleotide sequence ID" value="NZ_JAEEGB010000009.1"/>
</dbReference>
<dbReference type="Pfam" id="PF11734">
    <property type="entry name" value="TilS_C"/>
    <property type="match status" value="1"/>
</dbReference>
<keyword evidence="11" id="KW-1185">Reference proteome</keyword>
<proteinExistence type="inferred from homology"/>
<dbReference type="PANTHER" id="PTHR43033">
    <property type="entry name" value="TRNA(ILE)-LYSIDINE SYNTHASE-RELATED"/>
    <property type="match status" value="1"/>
</dbReference>
<dbReference type="SUPFAM" id="SSF56037">
    <property type="entry name" value="PheT/TilS domain"/>
    <property type="match status" value="1"/>
</dbReference>
<organism evidence="10 11">
    <name type="scientific">Clostridium aciditolerans</name>
    <dbReference type="NCBI Taxonomy" id="339861"/>
    <lineage>
        <taxon>Bacteria</taxon>
        <taxon>Bacillati</taxon>
        <taxon>Bacillota</taxon>
        <taxon>Clostridia</taxon>
        <taxon>Eubacteriales</taxon>
        <taxon>Clostridiaceae</taxon>
        <taxon>Clostridium</taxon>
    </lineage>
</organism>
<name>A0A934I0T8_9CLOT</name>
<evidence type="ECO:0000256" key="1">
    <source>
        <dbReference type="ARBA" id="ARBA00004496"/>
    </source>
</evidence>
<dbReference type="Gene3D" id="3.50.40.10">
    <property type="entry name" value="Phenylalanyl-trna Synthetase, Chain B, domain 3"/>
    <property type="match status" value="1"/>
</dbReference>
<reference evidence="10" key="1">
    <citation type="submission" date="2020-12" db="EMBL/GenBank/DDBJ databases">
        <title>Clostridium thailandense sp. nov., a novel acetogenic bacterium isolated from peat land soil in Thailand.</title>
        <authorList>
            <person name="Chaikitkaew S."/>
            <person name="Birkeland N.K."/>
        </authorList>
    </citation>
    <scope>NUCLEOTIDE SEQUENCE</scope>
    <source>
        <strain evidence="10">DSM 17425</strain>
    </source>
</reference>
<feature type="domain" description="Lysidine-tRNA(Ile) synthetase C-terminal" evidence="9">
    <location>
        <begin position="383"/>
        <end position="455"/>
    </location>
</feature>
<dbReference type="InterPro" id="IPR011063">
    <property type="entry name" value="TilS/TtcA_N"/>
</dbReference>
<keyword evidence="6 8" id="KW-0067">ATP-binding</keyword>
<dbReference type="GO" id="GO:0005524">
    <property type="term" value="F:ATP binding"/>
    <property type="evidence" value="ECO:0007669"/>
    <property type="project" value="UniProtKB-UniRule"/>
</dbReference>
<dbReference type="InterPro" id="IPR012796">
    <property type="entry name" value="Lysidine-tRNA-synth_C"/>
</dbReference>
<evidence type="ECO:0000256" key="6">
    <source>
        <dbReference type="ARBA" id="ARBA00022840"/>
    </source>
</evidence>
<evidence type="ECO:0000313" key="11">
    <source>
        <dbReference type="Proteomes" id="UP000622687"/>
    </source>
</evidence>
<dbReference type="CDD" id="cd01992">
    <property type="entry name" value="TilS_N"/>
    <property type="match status" value="1"/>
</dbReference>
<keyword evidence="2 8" id="KW-0963">Cytoplasm</keyword>
<dbReference type="GO" id="GO:0005737">
    <property type="term" value="C:cytoplasm"/>
    <property type="evidence" value="ECO:0007669"/>
    <property type="project" value="UniProtKB-SubCell"/>
</dbReference>
<dbReference type="AlphaFoldDB" id="A0A934I0T8"/>
<sequence>MIETTLKTIKENNMFEKGDKVIVAVSGGPDSICLLHILNALKEQLQITLYAAHINHCLRGKESDEDEKYVEKFCENLNIEFRSKRVNINDLVRKKNISSETAGREARYKFFYELKSKFGAQKIAIAHNANDQAETVLMRIMRGTGMEGLIGIRSVRDNIFVRPLINCSRESIEKYCEDNNINPRIDKTNLEPIYARNKVRLQLIPYIKENFNEDIVTTLNRLASTIRVDNDYLEMIAKEKYKKYCDDNKEKVIISKEAFLEHESIITRIIRLALYNVSGNLYNFEKIHIYDVIDIQKNATGKMLTLPNKIHIQNNYGDISVYKKKEQNIKNNNIEYTLHSGLNKIKDFNLGITLELIDKTDNLVVKQENFVKYFDYNKIKGDTIIRWRKDGDRFTPLGMKGSKKLKDLFIDLKVPKDERDRIPLICFGGEIAWVVGYRVSELFKVDKNTKKILKITIESEEA</sequence>
<protein>
    <recommendedName>
        <fullName evidence="8">tRNA(Ile)-lysidine synthase</fullName>
        <ecNumber evidence="8">6.3.4.19</ecNumber>
    </recommendedName>
    <alternativeName>
        <fullName evidence="8">tRNA(Ile)-2-lysyl-cytidine synthase</fullName>
    </alternativeName>
    <alternativeName>
        <fullName evidence="8">tRNA(Ile)-lysidine synthetase</fullName>
    </alternativeName>
</protein>
<dbReference type="InterPro" id="IPR012094">
    <property type="entry name" value="tRNA_Ile_lys_synt"/>
</dbReference>
<keyword evidence="5 8" id="KW-0547">Nucleotide-binding</keyword>
<evidence type="ECO:0000256" key="3">
    <source>
        <dbReference type="ARBA" id="ARBA00022598"/>
    </source>
</evidence>
<dbReference type="Pfam" id="PF01171">
    <property type="entry name" value="ATP_bind_3"/>
    <property type="match status" value="1"/>
</dbReference>